<dbReference type="CDD" id="cd08662">
    <property type="entry name" value="M13"/>
    <property type="match status" value="3"/>
</dbReference>
<evidence type="ECO:0000256" key="4">
    <source>
        <dbReference type="ARBA" id="ARBA00007357"/>
    </source>
</evidence>
<feature type="domain" description="Peptidase M13 C-terminal" evidence="18">
    <location>
        <begin position="2359"/>
        <end position="2573"/>
    </location>
</feature>
<dbReference type="PANTHER" id="PTHR11733">
    <property type="entry name" value="ZINC METALLOPROTEASE FAMILY M13 NEPRILYSIN-RELATED"/>
    <property type="match status" value="1"/>
</dbReference>
<dbReference type="SMART" id="SM00097">
    <property type="entry name" value="WNT1"/>
    <property type="match status" value="1"/>
</dbReference>
<dbReference type="GO" id="GO:0005102">
    <property type="term" value="F:signaling receptor binding"/>
    <property type="evidence" value="ECO:0007669"/>
    <property type="project" value="InterPro"/>
</dbReference>
<evidence type="ECO:0000256" key="1">
    <source>
        <dbReference type="ARBA" id="ARBA00001947"/>
    </source>
</evidence>
<evidence type="ECO:0000256" key="17">
    <source>
        <dbReference type="SAM" id="MobiDB-lite"/>
    </source>
</evidence>
<evidence type="ECO:0000256" key="11">
    <source>
        <dbReference type="ARBA" id="ARBA00022801"/>
    </source>
</evidence>
<feature type="domain" description="Peptidase M13 C-terminal" evidence="18">
    <location>
        <begin position="1594"/>
        <end position="1814"/>
    </location>
</feature>
<evidence type="ECO:0000256" key="3">
    <source>
        <dbReference type="ARBA" id="ARBA00005683"/>
    </source>
</evidence>
<evidence type="ECO:0000256" key="5">
    <source>
        <dbReference type="ARBA" id="ARBA00022473"/>
    </source>
</evidence>
<evidence type="ECO:0000256" key="13">
    <source>
        <dbReference type="ARBA" id="ARBA00023049"/>
    </source>
</evidence>
<dbReference type="InterPro" id="IPR018161">
    <property type="entry name" value="Wnt_CS"/>
</dbReference>
<evidence type="ECO:0000256" key="15">
    <source>
        <dbReference type="ARBA" id="ARBA00023288"/>
    </source>
</evidence>
<dbReference type="CDD" id="cd13113">
    <property type="entry name" value="Wnt"/>
    <property type="match status" value="1"/>
</dbReference>
<evidence type="ECO:0000259" key="18">
    <source>
        <dbReference type="Pfam" id="PF01431"/>
    </source>
</evidence>
<comment type="cofactor">
    <cofactor evidence="1">
        <name>Zn(2+)</name>
        <dbReference type="ChEBI" id="CHEBI:29105"/>
    </cofactor>
</comment>
<evidence type="ECO:0000256" key="9">
    <source>
        <dbReference type="ARBA" id="ARBA00022687"/>
    </source>
</evidence>
<keyword evidence="6" id="KW-0964">Secreted</keyword>
<keyword evidence="12" id="KW-0862">Zinc</keyword>
<dbReference type="GO" id="GO:0016485">
    <property type="term" value="P:protein processing"/>
    <property type="evidence" value="ECO:0007669"/>
    <property type="project" value="TreeGrafter"/>
</dbReference>
<keyword evidence="5 16" id="KW-0217">Developmental protein</keyword>
<dbReference type="InterPro" id="IPR018497">
    <property type="entry name" value="Peptidase_M13_C"/>
</dbReference>
<dbReference type="SUPFAM" id="SSF55486">
    <property type="entry name" value="Metalloproteases ('zincins'), catalytic domain"/>
    <property type="match status" value="3"/>
</dbReference>
<evidence type="ECO:0000256" key="6">
    <source>
        <dbReference type="ARBA" id="ARBA00022525"/>
    </source>
</evidence>
<dbReference type="InterPro" id="IPR000718">
    <property type="entry name" value="Peptidase_M13"/>
</dbReference>
<comment type="similarity">
    <text evidence="3 16">Belongs to the Wnt family.</text>
</comment>
<organism evidence="20 21">
    <name type="scientific">Acrobeloides nanus</name>
    <dbReference type="NCBI Taxonomy" id="290746"/>
    <lineage>
        <taxon>Eukaryota</taxon>
        <taxon>Metazoa</taxon>
        <taxon>Ecdysozoa</taxon>
        <taxon>Nematoda</taxon>
        <taxon>Chromadorea</taxon>
        <taxon>Rhabditida</taxon>
        <taxon>Tylenchina</taxon>
        <taxon>Cephalobomorpha</taxon>
        <taxon>Cephaloboidea</taxon>
        <taxon>Cephalobidae</taxon>
        <taxon>Acrobeloides</taxon>
    </lineage>
</organism>
<dbReference type="PANTHER" id="PTHR11733:SF240">
    <property type="entry name" value="GH14155P-RELATED"/>
    <property type="match status" value="1"/>
</dbReference>
<evidence type="ECO:0000256" key="2">
    <source>
        <dbReference type="ARBA" id="ARBA00004498"/>
    </source>
</evidence>
<keyword evidence="9 16" id="KW-0879">Wnt signaling pathway</keyword>
<feature type="compositionally biased region" description="Basic residues" evidence="17">
    <location>
        <begin position="657"/>
        <end position="669"/>
    </location>
</feature>
<keyword evidence="15" id="KW-0449">Lipoprotein</keyword>
<evidence type="ECO:0000256" key="10">
    <source>
        <dbReference type="ARBA" id="ARBA00022723"/>
    </source>
</evidence>
<evidence type="ECO:0000256" key="7">
    <source>
        <dbReference type="ARBA" id="ARBA00022530"/>
    </source>
</evidence>
<comment type="subcellular location">
    <subcellularLocation>
        <location evidence="2 16">Secreted</location>
        <location evidence="2 16">Extracellular space</location>
        <location evidence="2 16">Extracellular matrix</location>
    </subcellularLocation>
</comment>
<dbReference type="GO" id="GO:0046872">
    <property type="term" value="F:metal ion binding"/>
    <property type="evidence" value="ECO:0007669"/>
    <property type="project" value="UniProtKB-KW"/>
</dbReference>
<evidence type="ECO:0000259" key="19">
    <source>
        <dbReference type="Pfam" id="PF05649"/>
    </source>
</evidence>
<protein>
    <recommendedName>
        <fullName evidence="16">Protein Wnt</fullName>
    </recommendedName>
</protein>
<dbReference type="Pfam" id="PF05649">
    <property type="entry name" value="Peptidase_M13_N"/>
    <property type="match status" value="3"/>
</dbReference>
<keyword evidence="14" id="KW-1015">Disulfide bond</keyword>
<dbReference type="Pfam" id="PF00110">
    <property type="entry name" value="wnt"/>
    <property type="match status" value="1"/>
</dbReference>
<evidence type="ECO:0000256" key="16">
    <source>
        <dbReference type="RuleBase" id="RU003500"/>
    </source>
</evidence>
<comment type="similarity">
    <text evidence="4">Belongs to the peptidase M13 family.</text>
</comment>
<dbReference type="PROSITE" id="PS00246">
    <property type="entry name" value="WNT1"/>
    <property type="match status" value="1"/>
</dbReference>
<dbReference type="InterPro" id="IPR042089">
    <property type="entry name" value="Peptidase_M13_dom_2"/>
</dbReference>
<reference evidence="21" key="1">
    <citation type="submission" date="2022-11" db="UniProtKB">
        <authorList>
            <consortium name="WormBaseParasite"/>
        </authorList>
    </citation>
    <scope>IDENTIFICATION</scope>
</reference>
<keyword evidence="13" id="KW-0482">Metalloprotease</keyword>
<evidence type="ECO:0000256" key="14">
    <source>
        <dbReference type="ARBA" id="ARBA00023157"/>
    </source>
</evidence>
<proteinExistence type="inferred from homology"/>
<keyword evidence="20" id="KW-1185">Reference proteome</keyword>
<evidence type="ECO:0000313" key="20">
    <source>
        <dbReference type="Proteomes" id="UP000887540"/>
    </source>
</evidence>
<dbReference type="InterPro" id="IPR024079">
    <property type="entry name" value="MetalloPept_cat_dom_sf"/>
</dbReference>
<keyword evidence="10" id="KW-0479">Metal-binding</keyword>
<dbReference type="InterPro" id="IPR005817">
    <property type="entry name" value="Wnt"/>
</dbReference>
<feature type="region of interest" description="Disordered" evidence="17">
    <location>
        <begin position="653"/>
        <end position="679"/>
    </location>
</feature>
<dbReference type="InterPro" id="IPR008753">
    <property type="entry name" value="Peptidase_M13_N"/>
</dbReference>
<keyword evidence="11" id="KW-0378">Hydrolase</keyword>
<feature type="region of interest" description="Disordered" evidence="17">
    <location>
        <begin position="271"/>
        <end position="300"/>
    </location>
</feature>
<dbReference type="PRINTS" id="PR00786">
    <property type="entry name" value="NEPRILYSIN"/>
</dbReference>
<dbReference type="GO" id="GO:0004222">
    <property type="term" value="F:metalloendopeptidase activity"/>
    <property type="evidence" value="ECO:0007669"/>
    <property type="project" value="InterPro"/>
</dbReference>
<comment type="function">
    <text evidence="16">Ligand for members of the frizzled family of seven transmembrane receptors.</text>
</comment>
<dbReference type="Gene3D" id="3.40.390.10">
    <property type="entry name" value="Collagenase (Catalytic Domain)"/>
    <property type="match status" value="3"/>
</dbReference>
<dbReference type="GO" id="GO:0048699">
    <property type="term" value="P:generation of neurons"/>
    <property type="evidence" value="ECO:0007669"/>
    <property type="project" value="UniProtKB-ARBA"/>
</dbReference>
<dbReference type="Gene3D" id="1.10.1380.10">
    <property type="entry name" value="Neutral endopeptidase , domain2"/>
    <property type="match status" value="3"/>
</dbReference>
<dbReference type="PROSITE" id="PS51257">
    <property type="entry name" value="PROKAR_LIPOPROTEIN"/>
    <property type="match status" value="1"/>
</dbReference>
<feature type="domain" description="Peptidase M13 C-terminal" evidence="18">
    <location>
        <begin position="832"/>
        <end position="1042"/>
    </location>
</feature>
<dbReference type="Pfam" id="PF01431">
    <property type="entry name" value="Peptidase_M13"/>
    <property type="match status" value="3"/>
</dbReference>
<accession>A0A914D704</accession>
<feature type="domain" description="Peptidase M13 N-terminal" evidence="19">
    <location>
        <begin position="325"/>
        <end position="770"/>
    </location>
</feature>
<keyword evidence="7" id="KW-0272">Extracellular matrix</keyword>
<evidence type="ECO:0000313" key="21">
    <source>
        <dbReference type="WBParaSite" id="ACRNAN_scaffold2004.g16507.t1"/>
    </source>
</evidence>
<feature type="domain" description="Peptidase M13 N-terminal" evidence="19">
    <location>
        <begin position="1098"/>
        <end position="1533"/>
    </location>
</feature>
<dbReference type="GO" id="GO:0005886">
    <property type="term" value="C:plasma membrane"/>
    <property type="evidence" value="ECO:0007669"/>
    <property type="project" value="TreeGrafter"/>
</dbReference>
<dbReference type="GO" id="GO:0005576">
    <property type="term" value="C:extracellular region"/>
    <property type="evidence" value="ECO:0007669"/>
    <property type="project" value="InterPro"/>
</dbReference>
<dbReference type="GO" id="GO:0016055">
    <property type="term" value="P:Wnt signaling pathway"/>
    <property type="evidence" value="ECO:0007669"/>
    <property type="project" value="UniProtKB-KW"/>
</dbReference>
<dbReference type="Proteomes" id="UP000887540">
    <property type="component" value="Unplaced"/>
</dbReference>
<name>A0A914D704_9BILA</name>
<sequence>MRSLDFRIKGGVSHALAIACSKGHILDCGCGDIPDNRESEFVWAGCSDNIRYGNSFGRKFIDVNEKQHMDARALMNLHNNKVGRKVLANNMSKQCKCHGVSGSCVTKTCWKTVPQFDEYASILKKKYMKALQVTTLPNSNSLMIRIDTSQNPARAERYLKPSEVEIATNSINSYQTLTPATSLSKSDLIFLEDSPDYCKPDSKNDIRGTSGRECFNETFCENLCCGRAGVVVLGIVGILGVSIAILVKVINNNKKDTEPVYITNTPVSEVSTSAPANNATAPNNNNNQLGIPPRPTINPQDTNKTSVYKDFISLLKQNVKTTEDPCNDFWAYACGNIGNNQQSFGVLTDKNYRVMASQIANSNYVSKAPLPVQQAAHHYTQCVTDTANWDKIIGNGSIIIKIVQDFQKMLNISMPAISDQGSGKTLSPDVLGSALGYLSGQAYTNTLVSAIVDTNWKHPHTAPGYALYVDQSTLGTDNTYYQKPVAWQGFQDLYLNMTFLQVSTLAKLMNPNYNPSRQDPLLRSQITQVLYFEWSLANNYSTLDSVRRHYNRSYNPMTILEASAAYPFINWANFLDQLLVFAPQEVRSYALNDTKFKFIIMEPMVLQKIQTDMNDSQGAFGTLQTFINWLYIRLLQTNSMYIPVPDQSFVRKSISSKPKRSPLSKRPKVKAPTLPSFHPYDSVTDDTGYNEGCMDDNVFGIQYANARLFIDGLYPNQADRDVLRNNVAQFVTLILDSFQSMLNQLGWMDQSSKQGAYAKISNLVKNMAYPDFITNDTSLIAYYQNLAFSLTDDYVTISGKVNQFNQYLNFALLDKNKVVDRIDFLSAPGTVNAWYQPELNSISFPVAILQKPFYDPNYPAAVNYGAMGLVGGHELTHAFDDEGVQWGPTGALSTWIDANSSIGFQNMANCVINEYNHFCPLDNGSFCIDGSQTQGENIADNGGIRSAYRAYQSHVALYGPDPQLPDSEFGGYTNDQLFFLSFAQVWCQSQATDGQLRRQILVDPHSPSEYRVFGTIQNFPQFRAAFNCPAGSKYAPSNSCQVWTSEVTPVTGIPPTTPLVPDLNIPQAQPINSSSNVSSKYEQYAQYLTSSIDTTRDPCNDFYAYACGNYQQPYVSIFDMMNNNFVTMAQAMQQINNEDVKPIQQVKTYFNACRNALDNWDDMIKSGSQVIKHMQGFEGYTGVCFPLFDKKCNASWLNPTQLGRALGSLSGQALTDTFLTPYADTNWKDPQGPHPYALFVDQPTLANPWIYYIEPAWTELQSSYQAQIVQLFQNFAYVLNITTLTMNDYNNVAKDIMNLEVILARELSTDEITRRNFARSYNLFTVDTAKKNYSFIDWPTYFKELFIYAQYEVQTYTNMPDFEFIVMETNKTDMLGGLLTSTNNYNINPTTLFNYLNFRLLLTHQDILYNPSPMFKASTKKWKHRLHKPVLGRPRYEPVRKQKDSSNDMGNQIQCAEATMNDMQYANARVFIDWIYPIAGTNRSRIRDSVQKIADSIVIGFRSMIDQIYWMSFASKKGAYDKIDKLVKNVAFPDFITNNTQLQNYYQALNFSSSDDYFTIVEQLKMYNYWLKWSYLNMKTQSREDFLGPPGIVNAWYQPELNSITFPAGILQPPFFDPDFPAAINFGAIGIVSGHELTHGFDDQGVQWDGTGVLMNWMDSQSTTAFKNMAECVIDEYNGFCPLSGVINPMTNQTYNPSCINGSQTQGENIADNGGIHASYRAYRNYINLHGPDPQLPGSFLSQYTQDQLFFLSYGQIWCQLPVAPDDTYINLLTDVHSPAKYRVQGAIQNFPAFRTAFNCPVGSKYAPAQHCDVWTSDIEPPNGTPAPNQVNLPTQPTIKADDPKYPVYKNALDFFKYSMNLSVDPCNNFYEYACGAYNKPLTFSLYRNDNQMKMANAMEALIAKNNTNSTAITKLLNFYSACKVAQTNMASLITNGSQILNIINGFKAYTGLVFQLYEPNQNYTALPNPTTLAKALAYLSVKTGVDTLVSPFVDVEPVDLKPMKYKVWIDQNTLTYDKSYYQGKTFNITKNTYLNATITLMKNFTAVMKSNLDDATISSIVNDFFNLEYMLANATYSTPDDVRRKFKRWDNPMNFTTANSNFNFIDWPTYVNEIFALTNSPPLTDNTTFTAIFMEVDVVKQLSMDIQVVAKFSPNLIVNYLFFRLLSAYQQFVPQPQSLMPDVSINDFTGLGIRSKRYRPPPNIWARKVLDAEDDIKSTCALDTQVYLQYANARIFTDYLYPDQTSRDNIRSQVGKIIRNILSAFQGMLDQLEWLDLESKSAAFDKVGNLTVNIAYPDFIIDNAQLDQYYNNLTFSANDYFTMISDLTPFNYYLQYSRITTNAIVDHKDFLGAPGTVNAWYQPELNSITFPEGILRQPYFDPDWPASINYGAMGLVAGHELSHGYDDGGVQYNAYGGLVDSWMTPESYGNFTEMAECVINEYGNFTALDCNQYQPCELNGDNTQGENIADNGGIHSSYRAYRNHIALNGPDPLLPDLVFSQFNHDQLFFLSFAQVWCQAPAKPDAIYKQILTDPHSPSLYRIFGTLQNFPAFRSAFNCPLGSAYAPKDHCSVWVPSS</sequence>
<dbReference type="PROSITE" id="PS51885">
    <property type="entry name" value="NEPRILYSIN"/>
    <property type="match status" value="2"/>
</dbReference>
<feature type="domain" description="Peptidase M13 N-terminal" evidence="19">
    <location>
        <begin position="1866"/>
        <end position="2298"/>
    </location>
</feature>
<evidence type="ECO:0000256" key="12">
    <source>
        <dbReference type="ARBA" id="ARBA00022833"/>
    </source>
</evidence>
<keyword evidence="8" id="KW-0645">Protease</keyword>
<feature type="compositionally biased region" description="Low complexity" evidence="17">
    <location>
        <begin position="271"/>
        <end position="287"/>
    </location>
</feature>
<evidence type="ECO:0000256" key="8">
    <source>
        <dbReference type="ARBA" id="ARBA00022670"/>
    </source>
</evidence>
<dbReference type="WBParaSite" id="ACRNAN_scaffold2004.g16507.t1">
    <property type="protein sequence ID" value="ACRNAN_scaffold2004.g16507.t1"/>
    <property type="gene ID" value="ACRNAN_scaffold2004.g16507"/>
</dbReference>